<dbReference type="AlphaFoldDB" id="A0A6M3M0R4"/>
<proteinExistence type="predicted"/>
<gene>
    <name evidence="1" type="ORF">MM171A01093_0004</name>
</gene>
<sequence length="54" mass="6036">MLDLKFTQQVLRDDAPDSDFAEKIGRAIMSNDGFSQQVLGGALMLHLELAEENR</sequence>
<name>A0A6M3M0R4_9ZZZZ</name>
<organism evidence="1">
    <name type="scientific">viral metagenome</name>
    <dbReference type="NCBI Taxonomy" id="1070528"/>
    <lineage>
        <taxon>unclassified sequences</taxon>
        <taxon>metagenomes</taxon>
        <taxon>organismal metagenomes</taxon>
    </lineage>
</organism>
<dbReference type="EMBL" id="MT143647">
    <property type="protein sequence ID" value="QJA99382.1"/>
    <property type="molecule type" value="Genomic_DNA"/>
</dbReference>
<evidence type="ECO:0000313" key="1">
    <source>
        <dbReference type="EMBL" id="QJA99382.1"/>
    </source>
</evidence>
<protein>
    <submittedName>
        <fullName evidence="1">Uncharacterized protein</fullName>
    </submittedName>
</protein>
<reference evidence="1" key="1">
    <citation type="submission" date="2020-03" db="EMBL/GenBank/DDBJ databases">
        <title>The deep terrestrial virosphere.</title>
        <authorList>
            <person name="Holmfeldt K."/>
            <person name="Nilsson E."/>
            <person name="Simone D."/>
            <person name="Lopez-Fernandez M."/>
            <person name="Wu X."/>
            <person name="de Brujin I."/>
            <person name="Lundin D."/>
            <person name="Andersson A."/>
            <person name="Bertilsson S."/>
            <person name="Dopson M."/>
        </authorList>
    </citation>
    <scope>NUCLEOTIDE SEQUENCE</scope>
    <source>
        <strain evidence="1">MM171A01093</strain>
    </source>
</reference>
<accession>A0A6M3M0R4</accession>